<feature type="domain" description="Fido" evidence="1">
    <location>
        <begin position="36"/>
        <end position="171"/>
    </location>
</feature>
<reference evidence="2 3" key="1">
    <citation type="journal article" date="2019" name="Int. J. Syst. Evol. Microbiol.">
        <title>Bifidobacterium jacchi sp. nov., isolated from the faeces of a baby common marmoset (Callithrix jacchus).</title>
        <authorList>
            <person name="Modesto M."/>
            <person name="Watanabe K."/>
            <person name="Arita M."/>
            <person name="Satti M."/>
            <person name="Oki K."/>
            <person name="Sciavilla P."/>
            <person name="Patavino C."/>
            <person name="Camma C."/>
            <person name="Michelini S."/>
            <person name="Sgorbati B."/>
            <person name="Mattarelli P."/>
        </authorList>
    </citation>
    <scope>NUCLEOTIDE SEQUENCE [LARGE SCALE GENOMIC DNA]</scope>
    <source>
        <strain evidence="2 3">MRM 9.3</strain>
    </source>
</reference>
<dbReference type="Pfam" id="PF02661">
    <property type="entry name" value="Fic"/>
    <property type="match status" value="1"/>
</dbReference>
<comment type="caution">
    <text evidence="2">The sequence shown here is derived from an EMBL/GenBank/DDBJ whole genome shotgun (WGS) entry which is preliminary data.</text>
</comment>
<dbReference type="AlphaFoldDB" id="A0A5N5RK45"/>
<organism evidence="2 3">
    <name type="scientific">Bifidobacterium jacchi</name>
    <dbReference type="NCBI Taxonomy" id="2490545"/>
    <lineage>
        <taxon>Bacteria</taxon>
        <taxon>Bacillati</taxon>
        <taxon>Actinomycetota</taxon>
        <taxon>Actinomycetes</taxon>
        <taxon>Bifidobacteriales</taxon>
        <taxon>Bifidobacteriaceae</taxon>
        <taxon>Bifidobacterium</taxon>
    </lineage>
</organism>
<dbReference type="Gene3D" id="1.20.120.1870">
    <property type="entry name" value="Fic/DOC protein, Fido domain"/>
    <property type="match status" value="1"/>
</dbReference>
<evidence type="ECO:0000313" key="3">
    <source>
        <dbReference type="Proteomes" id="UP000326336"/>
    </source>
</evidence>
<dbReference type="EMBL" id="RQSP01000009">
    <property type="protein sequence ID" value="KAB5607627.1"/>
    <property type="molecule type" value="Genomic_DNA"/>
</dbReference>
<evidence type="ECO:0000313" key="2">
    <source>
        <dbReference type="EMBL" id="KAB5607627.1"/>
    </source>
</evidence>
<dbReference type="InterPro" id="IPR053737">
    <property type="entry name" value="Type_II_TA_Toxin"/>
</dbReference>
<dbReference type="Proteomes" id="UP000326336">
    <property type="component" value="Unassembled WGS sequence"/>
</dbReference>
<protein>
    <recommendedName>
        <fullName evidence="1">Fido domain-containing protein</fullName>
    </recommendedName>
</protein>
<sequence>MAERAADARELMSGRTVSEWGSMAPPLVFDDVNLEALAETIWEIHKDVVSNAGLDLTQIMSEQERETRIGTILSVLNPVFAPVFGISPVERYVDIFDQVSDFADHLAHRHVFADGNKRTTMVMSMGFLSLRSVMIDIADDPSPDQNGIYRWIQDIVTGNRSKDELADYLRQHAKHMP</sequence>
<dbReference type="RefSeq" id="WP_151916494.1">
    <property type="nucleotide sequence ID" value="NZ_RQSP01000009.1"/>
</dbReference>
<gene>
    <name evidence="2" type="ORF">EHS19_03965</name>
</gene>
<dbReference type="InterPro" id="IPR003812">
    <property type="entry name" value="Fido"/>
</dbReference>
<dbReference type="PROSITE" id="PS51459">
    <property type="entry name" value="FIDO"/>
    <property type="match status" value="1"/>
</dbReference>
<keyword evidence="3" id="KW-1185">Reference proteome</keyword>
<accession>A0A5N5RK45</accession>
<evidence type="ECO:0000259" key="1">
    <source>
        <dbReference type="PROSITE" id="PS51459"/>
    </source>
</evidence>
<proteinExistence type="predicted"/>
<dbReference type="OrthoDB" id="9802752at2"/>
<name>A0A5N5RK45_9BIFI</name>